<keyword evidence="3" id="KW-0677">Repeat</keyword>
<comment type="pathway">
    <text evidence="7">Phospholipid metabolism; phosphatidylglycerol biosynthesis; phosphatidylglycerol from CDP-diacylglycerol: step 1/2.</text>
</comment>
<dbReference type="UniPathway" id="UPA00084">
    <property type="reaction ID" value="UER00503"/>
</dbReference>
<dbReference type="GO" id="GO:0032049">
    <property type="term" value="P:cardiolipin biosynthetic process"/>
    <property type="evidence" value="ECO:0007669"/>
    <property type="project" value="InterPro"/>
</dbReference>
<sequence>MVQTVSVPPVEKLPLAARKDIRDEFDTKIEELTKTVSDLLKKPYKLEVNFNQFYAYAAASSDADWVKRCPGAAATQYFTSFVYYLKKFTDEGEYTDAIETFNDLVSESRVSIEAGNSTVTYSACSVEAGTFEINFNPTRPGVNVDYACSEMEKSFDEALFARSPERLPMIAKRGIRDDYENKKEDLLRKFKEALLGADVKLVADYDAIWNQIVAGKKVNKDINPQDSARSLGSYIYSYFEGAASQFESKLEKDDMMVEGYTEAVSTGEIVIDVVPEGTTLKSSYGVIEIADGKLFIKVTPKNFGTNAYYIAQDIASIKRARRRIFLSSLYIGHNEHELLQALETALNTNPELHVTLQLDYFRSTRPGPDNTAVALLPLIRAFPDRMHVNLYKSPTLSGLMAKVVPRRFDEGWGTWHAKVYGTDDDLILSGANLNRSYFENRQDRYLAFRQLPHLADYCANFLQLFSQYSYRVKPRLDGVSYELQWASNHTPPTSFVPKLGQELRDFQAKNRATSNTLASGSQSDVELLPMIQSGPLAIREEEIALSTLLNGVIRKKAPLVDLTSGYFSLYTPYQQHVFNSLCRWRILAASPLANGFYGSKGISGRIPDGYTILEKRFWKGVRRAGKQDLVDLREWERLGWTYHAKGLWIRPSAEENPTTTVFGSTNINSRSANLDTELSFILHTDSEELRRKIGDEVEHIWTHSKKVGEATWAEPHRLVYYNTWGVSDNLAIKEN</sequence>
<dbReference type="GO" id="GO:0005739">
    <property type="term" value="C:mitochondrion"/>
    <property type="evidence" value="ECO:0007669"/>
    <property type="project" value="UniProtKB-SubCell"/>
</dbReference>
<proteinExistence type="inferred from homology"/>
<dbReference type="SUPFAM" id="SSF56024">
    <property type="entry name" value="Phospholipase D/nuclease"/>
    <property type="match status" value="2"/>
</dbReference>
<dbReference type="PANTHER" id="PTHR12586:SF1">
    <property type="entry name" value="CDP-DIACYLGLYCEROL--GLYCEROL-3-PHOSPHATE 3-PHOSPHATIDYLTRANSFERASE, MITOCHONDRIAL"/>
    <property type="match status" value="1"/>
</dbReference>
<comment type="catalytic activity">
    <reaction evidence="7">
        <text>a CDP-1,2-diacyl-sn-glycerol + sn-glycerol 3-phosphate = a 1,2-diacyl-sn-glycero-3-phospho-(1'-sn-glycero-3'-phosphate) + CMP + H(+)</text>
        <dbReference type="Rhea" id="RHEA:12593"/>
        <dbReference type="ChEBI" id="CHEBI:15378"/>
        <dbReference type="ChEBI" id="CHEBI:57597"/>
        <dbReference type="ChEBI" id="CHEBI:58332"/>
        <dbReference type="ChEBI" id="CHEBI:60110"/>
        <dbReference type="ChEBI" id="CHEBI:60377"/>
        <dbReference type="EC" id="2.7.8.5"/>
    </reaction>
</comment>
<keyword evidence="1 7" id="KW-0444">Lipid biosynthesis</keyword>
<comment type="function">
    <text evidence="7">Functions in the biosynthesis of the anionic phospholipids phosphatidylglycerol and cardiolipin.</text>
</comment>
<dbReference type="PANTHER" id="PTHR12586">
    <property type="entry name" value="CDP-DIACYLGLYCEROL--SERINE O-PHOSPHATIDYLTRANSFERASE"/>
    <property type="match status" value="1"/>
</dbReference>
<comment type="similarity">
    <text evidence="7">Belongs to the CDP-alcohol phosphatidyltransferase class-II family.</text>
</comment>
<dbReference type="OrthoDB" id="10250191at2759"/>
<evidence type="ECO:0000256" key="2">
    <source>
        <dbReference type="ARBA" id="ARBA00022679"/>
    </source>
</evidence>
<dbReference type="GO" id="GO:0005524">
    <property type="term" value="F:ATP binding"/>
    <property type="evidence" value="ECO:0007669"/>
    <property type="project" value="UniProtKB-KW"/>
</dbReference>
<name>A0A0C2WVF6_SERVB</name>
<keyword evidence="5 7" id="KW-0594">Phospholipid biosynthesis</keyword>
<dbReference type="AlphaFoldDB" id="A0A0C2WVF6"/>
<dbReference type="CDD" id="cd09137">
    <property type="entry name" value="PLDc_PGS1_euk_2"/>
    <property type="match status" value="1"/>
</dbReference>
<dbReference type="EMBL" id="KN824385">
    <property type="protein sequence ID" value="KIM21382.1"/>
    <property type="molecule type" value="Genomic_DNA"/>
</dbReference>
<protein>
    <recommendedName>
        <fullName evidence="7">CDP-diacylglycerol--glycerol-3-phosphate 3-phosphatidyltransferase</fullName>
        <ecNumber evidence="7">2.7.8.5</ecNumber>
    </recommendedName>
</protein>
<keyword evidence="7" id="KW-0067">ATP-binding</keyword>
<reference evidence="9" key="2">
    <citation type="submission" date="2015-01" db="EMBL/GenBank/DDBJ databases">
        <title>Evolutionary Origins and Diversification of the Mycorrhizal Mutualists.</title>
        <authorList>
            <consortium name="DOE Joint Genome Institute"/>
            <consortium name="Mycorrhizal Genomics Consortium"/>
            <person name="Kohler A."/>
            <person name="Kuo A."/>
            <person name="Nagy L.G."/>
            <person name="Floudas D."/>
            <person name="Copeland A."/>
            <person name="Barry K.W."/>
            <person name="Cichocki N."/>
            <person name="Veneault-Fourrey C."/>
            <person name="LaButti K."/>
            <person name="Lindquist E.A."/>
            <person name="Lipzen A."/>
            <person name="Lundell T."/>
            <person name="Morin E."/>
            <person name="Murat C."/>
            <person name="Riley R."/>
            <person name="Ohm R."/>
            <person name="Sun H."/>
            <person name="Tunlid A."/>
            <person name="Henrissat B."/>
            <person name="Grigoriev I.V."/>
            <person name="Hibbett D.S."/>
            <person name="Martin F."/>
        </authorList>
    </citation>
    <scope>NUCLEOTIDE SEQUENCE [LARGE SCALE GENOMIC DNA]</scope>
    <source>
        <strain evidence="9">MAFF 305830</strain>
    </source>
</reference>
<evidence type="ECO:0000256" key="7">
    <source>
        <dbReference type="RuleBase" id="RU365024"/>
    </source>
</evidence>
<dbReference type="HOGENOM" id="CLU_377302_0_0_1"/>
<keyword evidence="4 7" id="KW-0443">Lipid metabolism</keyword>
<dbReference type="EC" id="2.7.8.5" evidence="7"/>
<reference evidence="8 9" key="1">
    <citation type="submission" date="2014-04" db="EMBL/GenBank/DDBJ databases">
        <authorList>
            <consortium name="DOE Joint Genome Institute"/>
            <person name="Kuo A."/>
            <person name="Zuccaro A."/>
            <person name="Kohler A."/>
            <person name="Nagy L.G."/>
            <person name="Floudas D."/>
            <person name="Copeland A."/>
            <person name="Barry K.W."/>
            <person name="Cichocki N."/>
            <person name="Veneault-Fourrey C."/>
            <person name="LaButti K."/>
            <person name="Lindquist E.A."/>
            <person name="Lipzen A."/>
            <person name="Lundell T."/>
            <person name="Morin E."/>
            <person name="Murat C."/>
            <person name="Sun H."/>
            <person name="Tunlid A."/>
            <person name="Henrissat B."/>
            <person name="Grigoriev I.V."/>
            <person name="Hibbett D.S."/>
            <person name="Martin F."/>
            <person name="Nordberg H.P."/>
            <person name="Cantor M.N."/>
            <person name="Hua S.X."/>
        </authorList>
    </citation>
    <scope>NUCLEOTIDE SEQUENCE [LARGE SCALE GENOMIC DNA]</scope>
    <source>
        <strain evidence="8 9">MAFF 305830</strain>
    </source>
</reference>
<dbReference type="STRING" id="933852.A0A0C2WVF6"/>
<gene>
    <name evidence="8" type="ORF">M408DRAFT_29629</name>
</gene>
<evidence type="ECO:0000256" key="4">
    <source>
        <dbReference type="ARBA" id="ARBA00023098"/>
    </source>
</evidence>
<keyword evidence="7" id="KW-0496">Mitochondrion</keyword>
<dbReference type="GO" id="GO:0008444">
    <property type="term" value="F:CDP-diacylglycerol-glycerol-3-phosphate 3-phosphatidyltransferase activity"/>
    <property type="evidence" value="ECO:0007669"/>
    <property type="project" value="UniProtKB-EC"/>
</dbReference>
<evidence type="ECO:0000256" key="5">
    <source>
        <dbReference type="ARBA" id="ARBA00023209"/>
    </source>
</evidence>
<accession>A0A0C2WVF6</accession>
<keyword evidence="6 7" id="KW-1208">Phospholipid metabolism</keyword>
<keyword evidence="7" id="KW-0547">Nucleotide-binding</keyword>
<evidence type="ECO:0000256" key="3">
    <source>
        <dbReference type="ARBA" id="ARBA00022737"/>
    </source>
</evidence>
<evidence type="ECO:0000313" key="8">
    <source>
        <dbReference type="EMBL" id="KIM21382.1"/>
    </source>
</evidence>
<keyword evidence="9" id="KW-1185">Reference proteome</keyword>
<dbReference type="CDD" id="cd09135">
    <property type="entry name" value="PLDc_PGS1_euk_1"/>
    <property type="match status" value="1"/>
</dbReference>
<dbReference type="InterPro" id="IPR016270">
    <property type="entry name" value="PGS1"/>
</dbReference>
<comment type="subcellular location">
    <subcellularLocation>
        <location evidence="7">Mitochondrion</location>
    </subcellularLocation>
</comment>
<dbReference type="Proteomes" id="UP000054097">
    <property type="component" value="Unassembled WGS sequence"/>
</dbReference>
<dbReference type="Gene3D" id="3.30.870.10">
    <property type="entry name" value="Endonuclease Chain A"/>
    <property type="match status" value="2"/>
</dbReference>
<evidence type="ECO:0000256" key="1">
    <source>
        <dbReference type="ARBA" id="ARBA00022516"/>
    </source>
</evidence>
<evidence type="ECO:0000256" key="6">
    <source>
        <dbReference type="ARBA" id="ARBA00023264"/>
    </source>
</evidence>
<keyword evidence="2 7" id="KW-0808">Transferase</keyword>
<organism evidence="8 9">
    <name type="scientific">Serendipita vermifera MAFF 305830</name>
    <dbReference type="NCBI Taxonomy" id="933852"/>
    <lineage>
        <taxon>Eukaryota</taxon>
        <taxon>Fungi</taxon>
        <taxon>Dikarya</taxon>
        <taxon>Basidiomycota</taxon>
        <taxon>Agaricomycotina</taxon>
        <taxon>Agaricomycetes</taxon>
        <taxon>Sebacinales</taxon>
        <taxon>Serendipitaceae</taxon>
        <taxon>Serendipita</taxon>
    </lineage>
</organism>
<evidence type="ECO:0000313" key="9">
    <source>
        <dbReference type="Proteomes" id="UP000054097"/>
    </source>
</evidence>